<dbReference type="GO" id="GO:0000278">
    <property type="term" value="P:mitotic cell cycle"/>
    <property type="evidence" value="ECO:0007669"/>
    <property type="project" value="TreeGrafter"/>
</dbReference>
<dbReference type="GO" id="GO:0045004">
    <property type="term" value="P:DNA replication proofreading"/>
    <property type="evidence" value="ECO:0007669"/>
    <property type="project" value="TreeGrafter"/>
</dbReference>
<accession>A0A2U1PUP0</accession>
<keyword evidence="1" id="KW-0808">Transferase</keyword>
<keyword evidence="1" id="KW-0238">DNA-binding</keyword>
<dbReference type="GO" id="GO:0008310">
    <property type="term" value="F:single-stranded DNA 3'-5' DNA exonuclease activity"/>
    <property type="evidence" value="ECO:0007669"/>
    <property type="project" value="TreeGrafter"/>
</dbReference>
<dbReference type="GO" id="GO:0008622">
    <property type="term" value="C:epsilon DNA polymerase complex"/>
    <property type="evidence" value="ECO:0007669"/>
    <property type="project" value="InterPro"/>
</dbReference>
<reference evidence="2 3" key="1">
    <citation type="journal article" date="2018" name="Mol. Plant">
        <title>The genome of Artemisia annua provides insight into the evolution of Asteraceae family and artemisinin biosynthesis.</title>
        <authorList>
            <person name="Shen Q."/>
            <person name="Zhang L."/>
            <person name="Liao Z."/>
            <person name="Wang S."/>
            <person name="Yan T."/>
            <person name="Shi P."/>
            <person name="Liu M."/>
            <person name="Fu X."/>
            <person name="Pan Q."/>
            <person name="Wang Y."/>
            <person name="Lv Z."/>
            <person name="Lu X."/>
            <person name="Zhang F."/>
            <person name="Jiang W."/>
            <person name="Ma Y."/>
            <person name="Chen M."/>
            <person name="Hao X."/>
            <person name="Li L."/>
            <person name="Tang Y."/>
            <person name="Lv G."/>
            <person name="Zhou Y."/>
            <person name="Sun X."/>
            <person name="Brodelius P.E."/>
            <person name="Rose J.K.C."/>
            <person name="Tang K."/>
        </authorList>
    </citation>
    <scope>NUCLEOTIDE SEQUENCE [LARGE SCALE GENOMIC DNA]</scope>
    <source>
        <strain evidence="3">cv. Huhao1</strain>
        <tissue evidence="2">Leaf</tissue>
    </source>
</reference>
<name>A0A2U1PUP0_ARTAN</name>
<comment type="similarity">
    <text evidence="1">Belongs to the DNA polymerase type-B family.</text>
</comment>
<comment type="cofactor">
    <cofactor evidence="1">
        <name>[4Fe-4S] cluster</name>
        <dbReference type="ChEBI" id="CHEBI:49883"/>
    </cofactor>
</comment>
<dbReference type="GO" id="GO:0003887">
    <property type="term" value="F:DNA-directed DNA polymerase activity"/>
    <property type="evidence" value="ECO:0007669"/>
    <property type="project" value="UniProtKB-KW"/>
</dbReference>
<sequence>MFKLYESRKCQVMIKVFKDIVKDFKLWSSIQGYSQVFKARVKYSRLGSSIQGSGQVFKVRVKYSRFGSSIQGTGVKVMVKDSVLFPRPNKYQVSSIRVGVINSQAVRGFCCHELLTTSIHGFAGKYGCKPVTLKQLSSNMSLTWQEDICGNSLDRHWKCKTTKLPLKFPDAEYDSVMMIWCMVDGQGYLIINSEQYIEEIASDSYGGLQLSSSPATHYYFNPNIPETQEILTLYEQFFEPPIIQDVGQQKKQVVQSLTKQKGLLLPKENWTRNFREPLSVWKEDMLRPSTRASMQIPL</sequence>
<keyword evidence="1" id="KW-0004">4Fe-4S</keyword>
<dbReference type="Proteomes" id="UP000245207">
    <property type="component" value="Unassembled WGS sequence"/>
</dbReference>
<dbReference type="PANTHER" id="PTHR10670:SF0">
    <property type="entry name" value="DNA POLYMERASE EPSILON CATALYTIC SUBUNIT A"/>
    <property type="match status" value="1"/>
</dbReference>
<dbReference type="EMBL" id="PKPP01000712">
    <property type="protein sequence ID" value="PWA89481.1"/>
    <property type="molecule type" value="Genomic_DNA"/>
</dbReference>
<dbReference type="GO" id="GO:0051539">
    <property type="term" value="F:4 iron, 4 sulfur cluster binding"/>
    <property type="evidence" value="ECO:0007669"/>
    <property type="project" value="UniProtKB-KW"/>
</dbReference>
<dbReference type="InterPro" id="IPR029703">
    <property type="entry name" value="POL2"/>
</dbReference>
<evidence type="ECO:0000256" key="1">
    <source>
        <dbReference type="RuleBase" id="RU365029"/>
    </source>
</evidence>
<comment type="catalytic activity">
    <reaction evidence="1">
        <text>DNA(n) + a 2'-deoxyribonucleoside 5'-triphosphate = DNA(n+1) + diphosphate</text>
        <dbReference type="Rhea" id="RHEA:22508"/>
        <dbReference type="Rhea" id="RHEA-COMP:17339"/>
        <dbReference type="Rhea" id="RHEA-COMP:17340"/>
        <dbReference type="ChEBI" id="CHEBI:33019"/>
        <dbReference type="ChEBI" id="CHEBI:61560"/>
        <dbReference type="ChEBI" id="CHEBI:173112"/>
        <dbReference type="EC" id="2.7.7.7"/>
    </reaction>
</comment>
<dbReference type="OrthoDB" id="10060449at2759"/>
<keyword evidence="1" id="KW-0479">Metal-binding</keyword>
<comment type="subcellular location">
    <subcellularLocation>
        <location evidence="1">Nucleus</location>
    </subcellularLocation>
</comment>
<keyword evidence="1" id="KW-0539">Nucleus</keyword>
<gene>
    <name evidence="2" type="ORF">CTI12_AA108180</name>
</gene>
<keyword evidence="1" id="KW-0863">Zinc-finger</keyword>
<evidence type="ECO:0000313" key="2">
    <source>
        <dbReference type="EMBL" id="PWA89481.1"/>
    </source>
</evidence>
<evidence type="ECO:0000313" key="3">
    <source>
        <dbReference type="Proteomes" id="UP000245207"/>
    </source>
</evidence>
<dbReference type="EC" id="2.7.7.7" evidence="1"/>
<proteinExistence type="inferred from homology"/>
<dbReference type="GO" id="GO:0008270">
    <property type="term" value="F:zinc ion binding"/>
    <property type="evidence" value="ECO:0007669"/>
    <property type="project" value="UniProtKB-KW"/>
</dbReference>
<keyword evidence="1" id="KW-0411">Iron-sulfur</keyword>
<comment type="function">
    <text evidence="1">DNA polymerase II participates in chromosomal DNA replication.</text>
</comment>
<keyword evidence="1" id="KW-0548">Nucleotidyltransferase</keyword>
<dbReference type="AlphaFoldDB" id="A0A2U1PUP0"/>
<dbReference type="GO" id="GO:0003677">
    <property type="term" value="F:DNA binding"/>
    <property type="evidence" value="ECO:0007669"/>
    <property type="project" value="UniProtKB-KW"/>
</dbReference>
<organism evidence="2 3">
    <name type="scientific">Artemisia annua</name>
    <name type="common">Sweet wormwood</name>
    <dbReference type="NCBI Taxonomy" id="35608"/>
    <lineage>
        <taxon>Eukaryota</taxon>
        <taxon>Viridiplantae</taxon>
        <taxon>Streptophyta</taxon>
        <taxon>Embryophyta</taxon>
        <taxon>Tracheophyta</taxon>
        <taxon>Spermatophyta</taxon>
        <taxon>Magnoliopsida</taxon>
        <taxon>eudicotyledons</taxon>
        <taxon>Gunneridae</taxon>
        <taxon>Pentapetalae</taxon>
        <taxon>asterids</taxon>
        <taxon>campanulids</taxon>
        <taxon>Asterales</taxon>
        <taxon>Asteraceae</taxon>
        <taxon>Asteroideae</taxon>
        <taxon>Anthemideae</taxon>
        <taxon>Artemisiinae</taxon>
        <taxon>Artemisia</taxon>
    </lineage>
</organism>
<protein>
    <recommendedName>
        <fullName evidence="1">DNA polymerase epsilon catalytic subunit</fullName>
        <ecNumber evidence="1">2.7.7.7</ecNumber>
    </recommendedName>
</protein>
<comment type="caution">
    <text evidence="2">The sequence shown here is derived from an EMBL/GenBank/DDBJ whole genome shotgun (WGS) entry which is preliminary data.</text>
</comment>
<keyword evidence="3" id="KW-1185">Reference proteome</keyword>
<dbReference type="PANTHER" id="PTHR10670">
    <property type="entry name" value="DNA POLYMERASE EPSILON CATALYTIC SUBUNIT A"/>
    <property type="match status" value="1"/>
</dbReference>
<dbReference type="GO" id="GO:0006287">
    <property type="term" value="P:base-excision repair, gap-filling"/>
    <property type="evidence" value="ECO:0007669"/>
    <property type="project" value="TreeGrafter"/>
</dbReference>
<dbReference type="STRING" id="35608.A0A2U1PUP0"/>
<dbReference type="GO" id="GO:0006297">
    <property type="term" value="P:nucleotide-excision repair, DNA gap filling"/>
    <property type="evidence" value="ECO:0007669"/>
    <property type="project" value="TreeGrafter"/>
</dbReference>
<keyword evidence="1" id="KW-0235">DNA replication</keyword>
<keyword evidence="1" id="KW-0862">Zinc</keyword>
<dbReference type="GO" id="GO:0006272">
    <property type="term" value="P:leading strand elongation"/>
    <property type="evidence" value="ECO:0007669"/>
    <property type="project" value="TreeGrafter"/>
</dbReference>
<keyword evidence="1" id="KW-0408">Iron</keyword>
<keyword evidence="1" id="KW-0239">DNA-directed DNA polymerase</keyword>